<keyword evidence="1" id="KW-0175">Coiled coil</keyword>
<name>A0A6N9Q7E6_9BACL</name>
<dbReference type="Proteomes" id="UP000448943">
    <property type="component" value="Unassembled WGS sequence"/>
</dbReference>
<gene>
    <name evidence="2" type="ORF">ERL59_17400</name>
</gene>
<evidence type="ECO:0008006" key="4">
    <source>
        <dbReference type="Google" id="ProtNLM"/>
    </source>
</evidence>
<evidence type="ECO:0000313" key="3">
    <source>
        <dbReference type="Proteomes" id="UP000448943"/>
    </source>
</evidence>
<reference evidence="2 3" key="1">
    <citation type="submission" date="2019-01" db="EMBL/GenBank/DDBJ databases">
        <title>Chengkuizengella sp. nov., isolated from deep-sea sediment of East Pacific Ocean.</title>
        <authorList>
            <person name="Yang J."/>
            <person name="Lai Q."/>
            <person name="Shao Z."/>
        </authorList>
    </citation>
    <scope>NUCLEOTIDE SEQUENCE [LARGE SCALE GENOMIC DNA]</scope>
    <source>
        <strain evidence="2 3">YPA3-1-1</strain>
    </source>
</reference>
<accession>A0A6N9Q7E6</accession>
<feature type="coiled-coil region" evidence="1">
    <location>
        <begin position="113"/>
        <end position="150"/>
    </location>
</feature>
<evidence type="ECO:0000313" key="2">
    <source>
        <dbReference type="EMBL" id="NBI30729.1"/>
    </source>
</evidence>
<evidence type="ECO:0000256" key="1">
    <source>
        <dbReference type="SAM" id="Coils"/>
    </source>
</evidence>
<feature type="non-terminal residue" evidence="2">
    <location>
        <position position="647"/>
    </location>
</feature>
<organism evidence="2 3">
    <name type="scientific">Chengkuizengella marina</name>
    <dbReference type="NCBI Taxonomy" id="2507566"/>
    <lineage>
        <taxon>Bacteria</taxon>
        <taxon>Bacillati</taxon>
        <taxon>Bacillota</taxon>
        <taxon>Bacilli</taxon>
        <taxon>Bacillales</taxon>
        <taxon>Paenibacillaceae</taxon>
        <taxon>Chengkuizengella</taxon>
    </lineage>
</organism>
<keyword evidence="3" id="KW-1185">Reference proteome</keyword>
<dbReference type="EMBL" id="SIJB01000038">
    <property type="protein sequence ID" value="NBI30729.1"/>
    <property type="molecule type" value="Genomic_DNA"/>
</dbReference>
<comment type="caution">
    <text evidence="2">The sequence shown here is derived from an EMBL/GenBank/DDBJ whole genome shotgun (WGS) entry which is preliminary data.</text>
</comment>
<protein>
    <recommendedName>
        <fullName evidence="4">BppU N-terminal domain-containing protein</fullName>
    </recommendedName>
</protein>
<dbReference type="AlphaFoldDB" id="A0A6N9Q7E6"/>
<proteinExistence type="predicted"/>
<sequence>METSNKQTIEIDLKQNNIVPIPSFVQQDTNVLEFVILEEGDPVDFSNIGKIVVNFKTPDETVISRILIPQHHMITYELGLAEQETAGTCELELQFFSEDNFTRTSTKRFKIYLSETLSELAIMENELTTLQELFIEVQEVNAAMEGYESERQTNETTRQLNETLRQVNTSEAIERLDTATEEIKTTWLVAVETFDDIATTYPYPNHGDTVQTTIDGKVYRYEVDQWKFTQMHNDLPIADLQAKLVDVDRQTEMLTHGLNVVNSEVNTPMNPTIKGRTLVNLLGSSQGDFQKDSDGNGVPDGLHFFNIQDGGIINTSEESVDGGKSLRIDANLGDLYTTRGADFKFYDTLDGKYVLAITKTKCIGENSKGRFYLYDGENTLGIDSYITESQEWETAYVTALIPEIDNLRLIHYNYSDVGAVNSVYFDKTRVYEITVEEYAKIDVDPEYTGDKLAEKFPYVDGVKHVTNPVITKTGKNLLPPFTEWNLHEDAAVITPNELELNANGNWKSSYVDVPVMPNQEYTFSYTVEQIDDIAYVYFTPYKTDGTIITPNTTILTGEDTVATFTIPADVNLIRFWLGNSNNPSKIIFKNPMLTIGELPQPFEEQNNDYLYIETKLASNLDGTVSDEFYYRDGNPYVLKKWEKDLVL</sequence>